<dbReference type="SUPFAM" id="SSF56752">
    <property type="entry name" value="D-aminoacid aminotransferase-like PLP-dependent enzymes"/>
    <property type="match status" value="1"/>
</dbReference>
<dbReference type="PROSITE" id="PS00770">
    <property type="entry name" value="AA_TRANSFER_CLASS_4"/>
    <property type="match status" value="1"/>
</dbReference>
<comment type="cofactor">
    <cofactor evidence="1 5">
        <name>pyridoxal 5'-phosphate</name>
        <dbReference type="ChEBI" id="CHEBI:597326"/>
    </cofactor>
</comment>
<dbReference type="PRINTS" id="PR00095">
    <property type="entry name" value="ANTSNTHASEI"/>
</dbReference>
<evidence type="ECO:0000256" key="4">
    <source>
        <dbReference type="RuleBase" id="RU004106"/>
    </source>
</evidence>
<dbReference type="GO" id="GO:0046820">
    <property type="term" value="F:4-amino-4-deoxychorismate synthase activity"/>
    <property type="evidence" value="ECO:0007669"/>
    <property type="project" value="UniProtKB-EC"/>
</dbReference>
<dbReference type="InterPro" id="IPR018300">
    <property type="entry name" value="Aminotrans_IV_CS"/>
</dbReference>
<gene>
    <name evidence="7" type="primary">pabB</name>
    <name evidence="7" type="ORF">H1B29_07190</name>
</gene>
<dbReference type="AlphaFoldDB" id="A0A7V9WSI5"/>
<dbReference type="Gene3D" id="3.20.10.10">
    <property type="entry name" value="D-amino Acid Aminotransferase, subunit A, domain 2"/>
    <property type="match status" value="1"/>
</dbReference>
<dbReference type="SUPFAM" id="SSF56322">
    <property type="entry name" value="ADC synthase"/>
    <property type="match status" value="1"/>
</dbReference>
<evidence type="ECO:0000313" key="7">
    <source>
        <dbReference type="EMBL" id="MBA2796260.1"/>
    </source>
</evidence>
<dbReference type="InterPro" id="IPR043131">
    <property type="entry name" value="BCAT-like_N"/>
</dbReference>
<reference evidence="7 8" key="1">
    <citation type="submission" date="2020-07" db="EMBL/GenBank/DDBJ databases">
        <title>Molecular and genomic characterization of Streptococcus porcinus isolated from diseased swine in Brazil.</title>
        <authorList>
            <person name="Moreno L.Z."/>
            <person name="Matajira C.E.C."/>
            <person name="Poor A.P."/>
            <person name="Dutra M.C."/>
            <person name="Moreno A.M."/>
        </authorList>
    </citation>
    <scope>NUCLEOTIDE SEQUENCE [LARGE SCALE GENOMIC DNA]</scope>
    <source>
        <strain evidence="7 8">SP0816-2</strain>
    </source>
</reference>
<evidence type="ECO:0000259" key="6">
    <source>
        <dbReference type="Pfam" id="PF00425"/>
    </source>
</evidence>
<dbReference type="InterPro" id="IPR015890">
    <property type="entry name" value="Chorismate_C"/>
</dbReference>
<dbReference type="Gene3D" id="3.60.120.10">
    <property type="entry name" value="Anthranilate synthase"/>
    <property type="match status" value="1"/>
</dbReference>
<dbReference type="InterPro" id="IPR036038">
    <property type="entry name" value="Aminotransferase-like"/>
</dbReference>
<dbReference type="PANTHER" id="PTHR11236">
    <property type="entry name" value="AMINOBENZOATE/ANTHRANILATE SYNTHASE"/>
    <property type="match status" value="1"/>
</dbReference>
<dbReference type="GO" id="GO:0009396">
    <property type="term" value="P:folic acid-containing compound biosynthetic process"/>
    <property type="evidence" value="ECO:0007669"/>
    <property type="project" value="InterPro"/>
</dbReference>
<dbReference type="InterPro" id="IPR019999">
    <property type="entry name" value="Anth_synth_I-like"/>
</dbReference>
<dbReference type="PANTHER" id="PTHR11236:SF50">
    <property type="entry name" value="AMINODEOXYCHORISMATE SYNTHASE COMPONENT 1"/>
    <property type="match status" value="1"/>
</dbReference>
<evidence type="ECO:0000313" key="8">
    <source>
        <dbReference type="Proteomes" id="UP000524462"/>
    </source>
</evidence>
<keyword evidence="7" id="KW-0808">Transferase</keyword>
<organism evidence="7 8">
    <name type="scientific">Streptococcus porcinus</name>
    <dbReference type="NCBI Taxonomy" id="1340"/>
    <lineage>
        <taxon>Bacteria</taxon>
        <taxon>Bacillati</taxon>
        <taxon>Bacillota</taxon>
        <taxon>Bacilli</taxon>
        <taxon>Lactobacillales</taxon>
        <taxon>Streptococcaceae</taxon>
        <taxon>Streptococcus</taxon>
    </lineage>
</organism>
<evidence type="ECO:0000256" key="2">
    <source>
        <dbReference type="ARBA" id="ARBA00009320"/>
    </source>
</evidence>
<dbReference type="Proteomes" id="UP000524462">
    <property type="component" value="Unassembled WGS sequence"/>
</dbReference>
<dbReference type="EMBL" id="JACEGE010000020">
    <property type="protein sequence ID" value="MBA2796260.1"/>
    <property type="molecule type" value="Genomic_DNA"/>
</dbReference>
<sequence>MHRKTIIDFKELGQRYIFKNPLLELVAKELDQVGSVIEQVQYYQQLGYYVVGYLSYEAASFFDKALQTHNVKLGKEYFAYFTVHKKCQKEEFLLDYDNLDLPNRWTSATQKKAYQKAIEIIHSNMRQGNTYQVNYTIQLTQELDLTKSLAIYNKLVVEQAAGYNAYIAHDDFAVISASPELFFKQEGNTLTTKPMKGTTKRGVNSWCDKKEHDWLQADAKNRSENMMIVDLLRNDMGKICQTGSVHVAKLCELEQYSTVWQMTSTVLGKLRPTCDLLTILTALFPCGSITGAPKVSTMAIIKDLEPKPRGVYCGTIGICLPDGCRIFNVPIRTLQLTDNYATYGVGGGITWQSKWEEEYEEVHQKTAVLYRKKQHFTLKTTAKVEQKEIVFLEHHLNRLKEAATYFAYPYDEPTLLKVLKIYLEKKDDTSYRLTISLSKNGKVELSDQHLKPLPSSFLKAKLTLQDKDVSNSVFTYFKTSYRPHINQKPYEQVFYNKEGQLLETSIGNLFVQLGQNLYTPPVAAGILPGLFRQELLVTGQVQEKWLTLADLQNATAVFGGNAVRGLYRLDLNLLSNTISTNYQ</sequence>
<dbReference type="EC" id="2.6.1.85" evidence="7"/>
<dbReference type="Gene3D" id="3.30.470.10">
    <property type="match status" value="1"/>
</dbReference>
<evidence type="ECO:0000256" key="3">
    <source>
        <dbReference type="ARBA" id="ARBA00022898"/>
    </source>
</evidence>
<name>A0A7V9WSI5_STRPO</name>
<accession>A0A7V9WSI5</accession>
<dbReference type="Pfam" id="PF01063">
    <property type="entry name" value="Aminotran_4"/>
    <property type="match status" value="1"/>
</dbReference>
<dbReference type="InterPro" id="IPR005801">
    <property type="entry name" value="ADC_synthase"/>
</dbReference>
<dbReference type="GO" id="GO:0000162">
    <property type="term" value="P:L-tryptophan biosynthetic process"/>
    <property type="evidence" value="ECO:0007669"/>
    <property type="project" value="TreeGrafter"/>
</dbReference>
<dbReference type="RefSeq" id="WP_181460245.1">
    <property type="nucleotide sequence ID" value="NZ_JACEGE010000020.1"/>
</dbReference>
<keyword evidence="3 5" id="KW-0663">Pyridoxal phosphate</keyword>
<dbReference type="Pfam" id="PF00425">
    <property type="entry name" value="Chorismate_bind"/>
    <property type="match status" value="1"/>
</dbReference>
<protein>
    <submittedName>
        <fullName evidence="7">Aminodeoxychorismate synthase component I</fullName>
        <ecNumber evidence="7">2.6.1.85</ecNumber>
    </submittedName>
</protein>
<keyword evidence="7" id="KW-0032">Aminotransferase</keyword>
<dbReference type="InterPro" id="IPR005802">
    <property type="entry name" value="ADC_synth_comp_1"/>
</dbReference>
<comment type="caution">
    <text evidence="7">The sequence shown here is derived from an EMBL/GenBank/DDBJ whole genome shotgun (WGS) entry which is preliminary data.</text>
</comment>
<dbReference type="InterPro" id="IPR001544">
    <property type="entry name" value="Aminotrans_IV"/>
</dbReference>
<feature type="domain" description="Chorismate-utilising enzyme C-terminal" evidence="6">
    <location>
        <begin position="111"/>
        <end position="365"/>
    </location>
</feature>
<proteinExistence type="inferred from homology"/>
<evidence type="ECO:0000256" key="5">
    <source>
        <dbReference type="RuleBase" id="RU004516"/>
    </source>
</evidence>
<dbReference type="NCBIfam" id="TIGR00553">
    <property type="entry name" value="pabB"/>
    <property type="match status" value="1"/>
</dbReference>
<comment type="similarity">
    <text evidence="2 4">Belongs to the class-IV pyridoxal-phosphate-dependent aminotransferase family.</text>
</comment>
<dbReference type="InterPro" id="IPR043132">
    <property type="entry name" value="BCAT-like_C"/>
</dbReference>
<evidence type="ECO:0000256" key="1">
    <source>
        <dbReference type="ARBA" id="ARBA00001933"/>
    </source>
</evidence>